<dbReference type="EMBL" id="JADQCH020000001">
    <property type="protein sequence ID" value="MEY2343465.1"/>
    <property type="molecule type" value="Genomic_DNA"/>
</dbReference>
<dbReference type="Gene3D" id="2.150.10.10">
    <property type="entry name" value="Serralysin-like metalloprotease, C-terminal"/>
    <property type="match status" value="1"/>
</dbReference>
<accession>A0ABD5LS36</accession>
<gene>
    <name evidence="3" type="ORF">I3679_000615</name>
</gene>
<name>A0ABD5LS36_PROMI</name>
<organism evidence="3">
    <name type="scientific">Proteus mirabilis</name>
    <dbReference type="NCBI Taxonomy" id="584"/>
    <lineage>
        <taxon>Bacteria</taxon>
        <taxon>Pseudomonadati</taxon>
        <taxon>Pseudomonadota</taxon>
        <taxon>Gammaproteobacteria</taxon>
        <taxon>Enterobacterales</taxon>
        <taxon>Morganellaceae</taxon>
        <taxon>Proteus</taxon>
    </lineage>
</organism>
<sequence length="75" mass="8338">MINRRITNLAGGVNPTDAVNMSQLDVVTKAIGMSEDEIKNIEKDPSKSVVARINEEKKPEQVQSMKRKDSVNKVI</sequence>
<evidence type="ECO:0000256" key="1">
    <source>
        <dbReference type="SAM" id="MobiDB-lite"/>
    </source>
</evidence>
<dbReference type="SUPFAM" id="SSF101967">
    <property type="entry name" value="Adhesin YadA, collagen-binding domain"/>
    <property type="match status" value="1"/>
</dbReference>
<dbReference type="InterPro" id="IPR008635">
    <property type="entry name" value="Coiled_stalk_dom"/>
</dbReference>
<evidence type="ECO:0000259" key="2">
    <source>
        <dbReference type="Pfam" id="PF05662"/>
    </source>
</evidence>
<protein>
    <recommendedName>
        <fullName evidence="2">Trimeric autotransporter adhesin YadA-like stalk domain-containing protein</fullName>
    </recommendedName>
</protein>
<feature type="region of interest" description="Disordered" evidence="1">
    <location>
        <begin position="53"/>
        <end position="75"/>
    </location>
</feature>
<comment type="caution">
    <text evidence="3">The sequence shown here is derived from an EMBL/GenBank/DDBJ whole genome shotgun (WGS) entry which is preliminary data.</text>
</comment>
<feature type="domain" description="Trimeric autotransporter adhesin YadA-like stalk" evidence="2">
    <location>
        <begin position="5"/>
        <end position="32"/>
    </location>
</feature>
<dbReference type="Pfam" id="PF05662">
    <property type="entry name" value="YadA_stalk"/>
    <property type="match status" value="1"/>
</dbReference>
<dbReference type="InterPro" id="IPR011049">
    <property type="entry name" value="Serralysin-like_metalloprot_C"/>
</dbReference>
<proteinExistence type="predicted"/>
<evidence type="ECO:0000313" key="3">
    <source>
        <dbReference type="EMBL" id="MEY2343465.1"/>
    </source>
</evidence>
<reference evidence="3" key="1">
    <citation type="submission" date="2021-05" db="EMBL/GenBank/DDBJ databases">
        <title>First report of NDM-5 and VEB-6 producing Proteus mirabilis isolated from blood of a sepsis patient in Kolkata, India.</title>
        <authorList>
            <person name="Halder G."/>
            <person name="Chaudhuri B."/>
            <person name="Dutta S."/>
        </authorList>
    </citation>
    <scope>NUCLEOTIDE SEQUENCE [LARGE SCALE GENOMIC DNA]</scope>
    <source>
        <strain evidence="3">7049</strain>
    </source>
</reference>
<dbReference type="AlphaFoldDB" id="A0ABD5LS36"/>